<evidence type="ECO:0000256" key="3">
    <source>
        <dbReference type="RuleBase" id="RU000363"/>
    </source>
</evidence>
<dbReference type="PRINTS" id="PR00080">
    <property type="entry name" value="SDRFAMILY"/>
</dbReference>
<protein>
    <submittedName>
        <fullName evidence="4">Uncharacterized protein</fullName>
    </submittedName>
</protein>
<evidence type="ECO:0000313" key="5">
    <source>
        <dbReference type="Proteomes" id="UP000277212"/>
    </source>
</evidence>
<dbReference type="OrthoDB" id="1274115at2759"/>
<dbReference type="GO" id="GO:0016491">
    <property type="term" value="F:oxidoreductase activity"/>
    <property type="evidence" value="ECO:0007669"/>
    <property type="project" value="UniProtKB-KW"/>
</dbReference>
<dbReference type="InterPro" id="IPR036291">
    <property type="entry name" value="NAD(P)-bd_dom_sf"/>
</dbReference>
<dbReference type="PANTHER" id="PTHR43976:SF16">
    <property type="entry name" value="SHORT-CHAIN DEHYDROGENASE_REDUCTASE FAMILY PROTEIN"/>
    <property type="match status" value="1"/>
</dbReference>
<keyword evidence="5" id="KW-1185">Reference proteome</keyword>
<dbReference type="EMBL" id="NKUJ01000058">
    <property type="protein sequence ID" value="RMJ15830.1"/>
    <property type="molecule type" value="Genomic_DNA"/>
</dbReference>
<evidence type="ECO:0000313" key="4">
    <source>
        <dbReference type="EMBL" id="RMJ15830.1"/>
    </source>
</evidence>
<organism evidence="4 5">
    <name type="scientific">Fusarium kuroshium</name>
    <dbReference type="NCBI Taxonomy" id="2010991"/>
    <lineage>
        <taxon>Eukaryota</taxon>
        <taxon>Fungi</taxon>
        <taxon>Dikarya</taxon>
        <taxon>Ascomycota</taxon>
        <taxon>Pezizomycotina</taxon>
        <taxon>Sordariomycetes</taxon>
        <taxon>Hypocreomycetidae</taxon>
        <taxon>Hypocreales</taxon>
        <taxon>Nectriaceae</taxon>
        <taxon>Fusarium</taxon>
        <taxon>Fusarium solani species complex</taxon>
    </lineage>
</organism>
<comment type="similarity">
    <text evidence="1 3">Belongs to the short-chain dehydrogenases/reductases (SDR) family.</text>
</comment>
<dbReference type="Gene3D" id="3.40.50.720">
    <property type="entry name" value="NAD(P)-binding Rossmann-like Domain"/>
    <property type="match status" value="1"/>
</dbReference>
<evidence type="ECO:0000256" key="1">
    <source>
        <dbReference type="ARBA" id="ARBA00006484"/>
    </source>
</evidence>
<dbReference type="AlphaFoldDB" id="A0A3M2SE25"/>
<gene>
    <name evidence="4" type="ORF">CDV36_004532</name>
</gene>
<proteinExistence type="inferred from homology"/>
<dbReference type="PANTHER" id="PTHR43976">
    <property type="entry name" value="SHORT CHAIN DEHYDROGENASE"/>
    <property type="match status" value="1"/>
</dbReference>
<evidence type="ECO:0000256" key="2">
    <source>
        <dbReference type="ARBA" id="ARBA00023002"/>
    </source>
</evidence>
<dbReference type="PRINTS" id="PR00081">
    <property type="entry name" value="GDHRDH"/>
</dbReference>
<dbReference type="InterPro" id="IPR002347">
    <property type="entry name" value="SDR_fam"/>
</dbReference>
<dbReference type="Pfam" id="PF00106">
    <property type="entry name" value="adh_short"/>
    <property type="match status" value="1"/>
</dbReference>
<dbReference type="CDD" id="cd05374">
    <property type="entry name" value="17beta-HSD-like_SDR_c"/>
    <property type="match status" value="1"/>
</dbReference>
<dbReference type="InterPro" id="IPR051911">
    <property type="entry name" value="SDR_oxidoreductase"/>
</dbReference>
<comment type="caution">
    <text evidence="4">The sequence shown here is derived from an EMBL/GenBank/DDBJ whole genome shotgun (WGS) entry which is preliminary data.</text>
</comment>
<keyword evidence="2" id="KW-0560">Oxidoreductase</keyword>
<dbReference type="SUPFAM" id="SSF51735">
    <property type="entry name" value="NAD(P)-binding Rossmann-fold domains"/>
    <property type="match status" value="1"/>
</dbReference>
<sequence>MAPTPVWFITAASSGFGREIALIALKLGHTVIATARNASRIQDLADAGAHTLSFDVTSPLSDIEAVAKDVFAKHGRVDYLINAAGFILEGAVEESSPEEVYDSFNTNVFGTFNTIKAFLPGMRAQDVGENDTRGTVVTFGSLGSWSGGASYSVYAMTKSCMSSLAESLREELAPFKIIATVVEPGYFRTNFLNPGVKVTTKQRIPAYEDENTPTGQTRRVLNQKDNAQEGDVKKGCRVVVDVLTRKDGREVPVRIVLGRDCEAFIRGECEKTVGLLDEWKSLIVSTGHDE</sequence>
<dbReference type="Proteomes" id="UP000277212">
    <property type="component" value="Unassembled WGS sequence"/>
</dbReference>
<reference evidence="4 5" key="1">
    <citation type="submission" date="2017-06" db="EMBL/GenBank/DDBJ databases">
        <title>Comparative genomic analysis of Ambrosia Fusariam Clade fungi.</title>
        <authorList>
            <person name="Stajich J.E."/>
            <person name="Carrillo J."/>
            <person name="Kijimoto T."/>
            <person name="Eskalen A."/>
            <person name="O'Donnell K."/>
            <person name="Kasson M."/>
        </authorList>
    </citation>
    <scope>NUCLEOTIDE SEQUENCE [LARGE SCALE GENOMIC DNA]</scope>
    <source>
        <strain evidence="4">UCR3666</strain>
    </source>
</reference>
<accession>A0A3M2SE25</accession>
<dbReference type="STRING" id="2010991.A0A3M2SE25"/>
<name>A0A3M2SE25_9HYPO</name>